<dbReference type="PROSITE" id="PS50885">
    <property type="entry name" value="HAMP"/>
    <property type="match status" value="1"/>
</dbReference>
<feature type="coiled-coil region" evidence="4">
    <location>
        <begin position="160"/>
        <end position="191"/>
    </location>
</feature>
<evidence type="ECO:0000313" key="9">
    <source>
        <dbReference type="Proteomes" id="UP001235269"/>
    </source>
</evidence>
<proteinExistence type="inferred from homology"/>
<dbReference type="SMART" id="SM00283">
    <property type="entry name" value="MA"/>
    <property type="match status" value="1"/>
</dbReference>
<evidence type="ECO:0000259" key="6">
    <source>
        <dbReference type="PROSITE" id="PS50111"/>
    </source>
</evidence>
<dbReference type="Pfam" id="PF11563">
    <property type="entry name" value="Protoglobin"/>
    <property type="match status" value="1"/>
</dbReference>
<dbReference type="PROSITE" id="PS50111">
    <property type="entry name" value="CHEMOTAXIS_TRANSDUC_2"/>
    <property type="match status" value="1"/>
</dbReference>
<dbReference type="Proteomes" id="UP001235269">
    <property type="component" value="Unassembled WGS sequence"/>
</dbReference>
<keyword evidence="9" id="KW-1185">Reference proteome</keyword>
<keyword evidence="3" id="KW-0807">Transducer</keyword>
<dbReference type="Gene3D" id="1.10.490.10">
    <property type="entry name" value="Globins"/>
    <property type="match status" value="1"/>
</dbReference>
<dbReference type="PANTHER" id="PTHR43531:SF11">
    <property type="entry name" value="METHYL-ACCEPTING CHEMOTAXIS PROTEIN 3"/>
    <property type="match status" value="1"/>
</dbReference>
<feature type="domain" description="Methyl-accepting transducer" evidence="6">
    <location>
        <begin position="240"/>
        <end position="469"/>
    </location>
</feature>
<dbReference type="InterPro" id="IPR051310">
    <property type="entry name" value="MCP_chemotaxis"/>
</dbReference>
<keyword evidence="4" id="KW-0175">Coiled coil</keyword>
<keyword evidence="1" id="KW-0145">Chemotaxis</keyword>
<feature type="region of interest" description="Disordered" evidence="5">
    <location>
        <begin position="485"/>
        <end position="506"/>
    </location>
</feature>
<dbReference type="InterPro" id="IPR009050">
    <property type="entry name" value="Globin-like_sf"/>
</dbReference>
<dbReference type="InterPro" id="IPR039379">
    <property type="entry name" value="Protoglobin_sensor_dom"/>
</dbReference>
<evidence type="ECO:0000313" key="8">
    <source>
        <dbReference type="EMBL" id="MDQ0455281.1"/>
    </source>
</evidence>
<evidence type="ECO:0000256" key="1">
    <source>
        <dbReference type="ARBA" id="ARBA00022500"/>
    </source>
</evidence>
<evidence type="ECO:0000256" key="4">
    <source>
        <dbReference type="SAM" id="Coils"/>
    </source>
</evidence>
<reference evidence="8 9" key="1">
    <citation type="submission" date="2023-07" db="EMBL/GenBank/DDBJ databases">
        <title>Genomic Encyclopedia of Type Strains, Phase IV (KMG-IV): sequencing the most valuable type-strain genomes for metagenomic binning, comparative biology and taxonomic classification.</title>
        <authorList>
            <person name="Goeker M."/>
        </authorList>
    </citation>
    <scope>NUCLEOTIDE SEQUENCE [LARGE SCALE GENOMIC DNA]</scope>
    <source>
        <strain evidence="8 9">DSM 100301</strain>
    </source>
</reference>
<evidence type="ECO:0000259" key="7">
    <source>
        <dbReference type="PROSITE" id="PS50885"/>
    </source>
</evidence>
<dbReference type="CDD" id="cd01068">
    <property type="entry name" value="globin_sensor"/>
    <property type="match status" value="1"/>
</dbReference>
<dbReference type="InterPro" id="IPR003660">
    <property type="entry name" value="HAMP_dom"/>
</dbReference>
<gene>
    <name evidence="8" type="ORF">QO005_001615</name>
</gene>
<dbReference type="InterPro" id="IPR004089">
    <property type="entry name" value="MCPsignal_dom"/>
</dbReference>
<dbReference type="SUPFAM" id="SSF58104">
    <property type="entry name" value="Methyl-accepting chemotaxis protein (MCP) signaling domain"/>
    <property type="match status" value="1"/>
</dbReference>
<dbReference type="RefSeq" id="WP_307157478.1">
    <property type="nucleotide sequence ID" value="NZ_JAUSWH010000004.1"/>
</dbReference>
<dbReference type="SUPFAM" id="SSF46458">
    <property type="entry name" value="Globin-like"/>
    <property type="match status" value="1"/>
</dbReference>
<comment type="caution">
    <text evidence="8">The sequence shown here is derived from an EMBL/GenBank/DDBJ whole genome shotgun (WGS) entry which is preliminary data.</text>
</comment>
<dbReference type="CDD" id="cd11386">
    <property type="entry name" value="MCP_signal"/>
    <property type="match status" value="1"/>
</dbReference>
<dbReference type="Pfam" id="PF00672">
    <property type="entry name" value="HAMP"/>
    <property type="match status" value="1"/>
</dbReference>
<sequence length="506" mass="54173">MARSQEEEGLAKRLDFMGLDSASLAVLQEISPAIKAHIGAALDSFYGKVKSTPETARFFRNDAHINGAKGLQQQHWATVTGAKYDQQYVKGVQAIGRAHARIGLEPRWYIGGYALIVEKLVQAMMQERWPSRFGKANAGKLSREVGVLVKAAMLDMDYSISVYLESLEEERRQAEAAKLKAEEEQKQALAALKTALSKLAHGDLEYQLPSDLPAEFQELAQDYNATVQTLRGTLGTVREAGDEILKSTRAIADAADNLAQRTEQQAAGLQESTTALTELTGNVALAAEGAHKASDLVRETLEEAQSSGVVVTRAVDAMGAIEQSSDRISKIIGVIDEIAFQTNLLALNAGVEAARAGEAGRGFAVVAQEVRDLAQRCANAAREIKGLISESSAQVQNGVELVHGAGDALGKIITRIDEVNAIVSRIAAASADQSSGLKEVNSAIGSMDGITQQNAAMVEETSAQTATLREEVERLVHSLQHFRTRPHAAGRGPDMATALSPLKRAV</sequence>
<feature type="domain" description="HAMP" evidence="7">
    <location>
        <begin position="183"/>
        <end position="235"/>
    </location>
</feature>
<protein>
    <submittedName>
        <fullName evidence="8">Methyl-accepting chemotaxis protein</fullName>
    </submittedName>
</protein>
<dbReference type="EMBL" id="JAUSWH010000004">
    <property type="protein sequence ID" value="MDQ0455281.1"/>
    <property type="molecule type" value="Genomic_DNA"/>
</dbReference>
<evidence type="ECO:0000256" key="3">
    <source>
        <dbReference type="PROSITE-ProRule" id="PRU00284"/>
    </source>
</evidence>
<dbReference type="PRINTS" id="PR00260">
    <property type="entry name" value="CHEMTRNSDUCR"/>
</dbReference>
<organism evidence="8 9">
    <name type="scientific">Rhizobium paknamense</name>
    <dbReference type="NCBI Taxonomy" id="1206817"/>
    <lineage>
        <taxon>Bacteria</taxon>
        <taxon>Pseudomonadati</taxon>
        <taxon>Pseudomonadota</taxon>
        <taxon>Alphaproteobacteria</taxon>
        <taxon>Hyphomicrobiales</taxon>
        <taxon>Rhizobiaceae</taxon>
        <taxon>Rhizobium/Agrobacterium group</taxon>
        <taxon>Rhizobium</taxon>
    </lineage>
</organism>
<evidence type="ECO:0000256" key="5">
    <source>
        <dbReference type="SAM" id="MobiDB-lite"/>
    </source>
</evidence>
<dbReference type="InterPro" id="IPR044398">
    <property type="entry name" value="Globin-sensor_dom"/>
</dbReference>
<comment type="similarity">
    <text evidence="2">Belongs to the methyl-accepting chemotaxis (MCP) protein family.</text>
</comment>
<accession>A0ABU0IAN9</accession>
<dbReference type="Gene3D" id="1.10.287.950">
    <property type="entry name" value="Methyl-accepting chemotaxis protein"/>
    <property type="match status" value="1"/>
</dbReference>
<dbReference type="InterPro" id="IPR012292">
    <property type="entry name" value="Globin/Proto"/>
</dbReference>
<evidence type="ECO:0000256" key="2">
    <source>
        <dbReference type="ARBA" id="ARBA00029447"/>
    </source>
</evidence>
<name>A0ABU0IAN9_9HYPH</name>
<dbReference type="PANTHER" id="PTHR43531">
    <property type="entry name" value="PROTEIN ICFG"/>
    <property type="match status" value="1"/>
</dbReference>
<dbReference type="SMART" id="SM00304">
    <property type="entry name" value="HAMP"/>
    <property type="match status" value="1"/>
</dbReference>
<dbReference type="InterPro" id="IPR004090">
    <property type="entry name" value="Chemotax_Me-accpt_rcpt"/>
</dbReference>
<dbReference type="Pfam" id="PF00015">
    <property type="entry name" value="MCPsignal"/>
    <property type="match status" value="1"/>
</dbReference>